<dbReference type="InParanoid" id="A0A0P0VFL0"/>
<accession>A0A0P0VFL0</accession>
<reference evidence="1 2" key="3">
    <citation type="journal article" date="2013" name="Rice">
        <title>Improvement of the Oryza sativa Nipponbare reference genome using next generation sequence and optical map data.</title>
        <authorList>
            <person name="Kawahara Y."/>
            <person name="de la Bastide M."/>
            <person name="Hamilton J.P."/>
            <person name="Kanamori H."/>
            <person name="McCombie W.R."/>
            <person name="Ouyang S."/>
            <person name="Schwartz D.C."/>
            <person name="Tanaka T."/>
            <person name="Wu J."/>
            <person name="Zhou S."/>
            <person name="Childs K.L."/>
            <person name="Davidson R.M."/>
            <person name="Lin H."/>
            <person name="Quesada-Ocampo L."/>
            <person name="Vaillancourt B."/>
            <person name="Sakai H."/>
            <person name="Lee S.S."/>
            <person name="Kim J."/>
            <person name="Numa H."/>
            <person name="Itoh T."/>
            <person name="Buell C.R."/>
            <person name="Matsumoto T."/>
        </authorList>
    </citation>
    <scope>NUCLEOTIDE SEQUENCE [LARGE SCALE GENOMIC DNA]</scope>
    <source>
        <strain evidence="2">cv. Nipponbare</strain>
    </source>
</reference>
<dbReference type="EMBL" id="AP014958">
    <property type="protein sequence ID" value="BAS77335.1"/>
    <property type="molecule type" value="Genomic_DNA"/>
</dbReference>
<dbReference type="AlphaFoldDB" id="A0A0P0VFL0"/>
<evidence type="ECO:0000313" key="1">
    <source>
        <dbReference type="EMBL" id="BAS77335.1"/>
    </source>
</evidence>
<dbReference type="PaxDb" id="39947-A0A0P0VFL0"/>
<dbReference type="Proteomes" id="UP000059680">
    <property type="component" value="Chromosome 2"/>
</dbReference>
<organism evidence="1 2">
    <name type="scientific">Oryza sativa subsp. japonica</name>
    <name type="common">Rice</name>
    <dbReference type="NCBI Taxonomy" id="39947"/>
    <lineage>
        <taxon>Eukaryota</taxon>
        <taxon>Viridiplantae</taxon>
        <taxon>Streptophyta</taxon>
        <taxon>Embryophyta</taxon>
        <taxon>Tracheophyta</taxon>
        <taxon>Spermatophyta</taxon>
        <taxon>Magnoliopsida</taxon>
        <taxon>Liliopsida</taxon>
        <taxon>Poales</taxon>
        <taxon>Poaceae</taxon>
        <taxon>BOP clade</taxon>
        <taxon>Oryzoideae</taxon>
        <taxon>Oryzeae</taxon>
        <taxon>Oryzinae</taxon>
        <taxon>Oryza</taxon>
        <taxon>Oryza sativa</taxon>
    </lineage>
</organism>
<gene>
    <name evidence="1" type="ordered locus">Os02g0184450</name>
    <name evidence="1" type="ORF">OSNPB_020184450</name>
</gene>
<dbReference type="Gramene" id="Os02t0184450-01">
    <property type="protein sequence ID" value="Os02t0184450-01"/>
    <property type="gene ID" value="Os02g0184450"/>
</dbReference>
<keyword evidence="2" id="KW-1185">Reference proteome</keyword>
<proteinExistence type="predicted"/>
<evidence type="ECO:0000313" key="2">
    <source>
        <dbReference type="Proteomes" id="UP000059680"/>
    </source>
</evidence>
<reference evidence="1 2" key="2">
    <citation type="journal article" date="2013" name="Plant Cell Physiol.">
        <title>Rice Annotation Project Database (RAP-DB): an integrative and interactive database for rice genomics.</title>
        <authorList>
            <person name="Sakai H."/>
            <person name="Lee S.S."/>
            <person name="Tanaka T."/>
            <person name="Numa H."/>
            <person name="Kim J."/>
            <person name="Kawahara Y."/>
            <person name="Wakimoto H."/>
            <person name="Yang C.C."/>
            <person name="Iwamoto M."/>
            <person name="Abe T."/>
            <person name="Yamada Y."/>
            <person name="Muto A."/>
            <person name="Inokuchi H."/>
            <person name="Ikemura T."/>
            <person name="Matsumoto T."/>
            <person name="Sasaki T."/>
            <person name="Itoh T."/>
        </authorList>
    </citation>
    <scope>NUCLEOTIDE SEQUENCE [LARGE SCALE GENOMIC DNA]</scope>
    <source>
        <strain evidence="2">cv. Nipponbare</strain>
    </source>
</reference>
<reference evidence="2" key="1">
    <citation type="journal article" date="2005" name="Nature">
        <title>The map-based sequence of the rice genome.</title>
        <authorList>
            <consortium name="International rice genome sequencing project (IRGSP)"/>
            <person name="Matsumoto T."/>
            <person name="Wu J."/>
            <person name="Kanamori H."/>
            <person name="Katayose Y."/>
            <person name="Fujisawa M."/>
            <person name="Namiki N."/>
            <person name="Mizuno H."/>
            <person name="Yamamoto K."/>
            <person name="Antonio B.A."/>
            <person name="Baba T."/>
            <person name="Sakata K."/>
            <person name="Nagamura Y."/>
            <person name="Aoki H."/>
            <person name="Arikawa K."/>
            <person name="Arita K."/>
            <person name="Bito T."/>
            <person name="Chiden Y."/>
            <person name="Fujitsuka N."/>
            <person name="Fukunaka R."/>
            <person name="Hamada M."/>
            <person name="Harada C."/>
            <person name="Hayashi A."/>
            <person name="Hijishita S."/>
            <person name="Honda M."/>
            <person name="Hosokawa S."/>
            <person name="Ichikawa Y."/>
            <person name="Idonuma A."/>
            <person name="Iijima M."/>
            <person name="Ikeda M."/>
            <person name="Ikeno M."/>
            <person name="Ito K."/>
            <person name="Ito S."/>
            <person name="Ito T."/>
            <person name="Ito Y."/>
            <person name="Ito Y."/>
            <person name="Iwabuchi A."/>
            <person name="Kamiya K."/>
            <person name="Karasawa W."/>
            <person name="Kurita K."/>
            <person name="Katagiri S."/>
            <person name="Kikuta A."/>
            <person name="Kobayashi H."/>
            <person name="Kobayashi N."/>
            <person name="Machita K."/>
            <person name="Maehara T."/>
            <person name="Masukawa M."/>
            <person name="Mizubayashi T."/>
            <person name="Mukai Y."/>
            <person name="Nagasaki H."/>
            <person name="Nagata Y."/>
            <person name="Naito S."/>
            <person name="Nakashima M."/>
            <person name="Nakama Y."/>
            <person name="Nakamichi Y."/>
            <person name="Nakamura M."/>
            <person name="Meguro A."/>
            <person name="Negishi M."/>
            <person name="Ohta I."/>
            <person name="Ohta T."/>
            <person name="Okamoto M."/>
            <person name="Ono N."/>
            <person name="Saji S."/>
            <person name="Sakaguchi M."/>
            <person name="Sakai K."/>
            <person name="Shibata M."/>
            <person name="Shimokawa T."/>
            <person name="Song J."/>
            <person name="Takazaki Y."/>
            <person name="Terasawa K."/>
            <person name="Tsugane M."/>
            <person name="Tsuji K."/>
            <person name="Ueda S."/>
            <person name="Waki K."/>
            <person name="Yamagata H."/>
            <person name="Yamamoto M."/>
            <person name="Yamamoto S."/>
            <person name="Yamane H."/>
            <person name="Yoshiki S."/>
            <person name="Yoshihara R."/>
            <person name="Yukawa K."/>
            <person name="Zhong H."/>
            <person name="Yano M."/>
            <person name="Yuan Q."/>
            <person name="Ouyang S."/>
            <person name="Liu J."/>
            <person name="Jones K.M."/>
            <person name="Gansberger K."/>
            <person name="Moffat K."/>
            <person name="Hill J."/>
            <person name="Bera J."/>
            <person name="Fadrosh D."/>
            <person name="Jin S."/>
            <person name="Johri S."/>
            <person name="Kim M."/>
            <person name="Overton L."/>
            <person name="Reardon M."/>
            <person name="Tsitrin T."/>
            <person name="Vuong H."/>
            <person name="Weaver B."/>
            <person name="Ciecko A."/>
            <person name="Tallon L."/>
            <person name="Jackson J."/>
            <person name="Pai G."/>
            <person name="Aken S.V."/>
            <person name="Utterback T."/>
            <person name="Reidmuller S."/>
            <person name="Feldblyum T."/>
            <person name="Hsiao J."/>
            <person name="Zismann V."/>
            <person name="Iobst S."/>
            <person name="de Vazeille A.R."/>
            <person name="Buell C.R."/>
            <person name="Ying K."/>
            <person name="Li Y."/>
            <person name="Lu T."/>
            <person name="Huang Y."/>
            <person name="Zhao Q."/>
            <person name="Feng Q."/>
            <person name="Zhang L."/>
            <person name="Zhu J."/>
            <person name="Weng Q."/>
            <person name="Mu J."/>
            <person name="Lu Y."/>
            <person name="Fan D."/>
            <person name="Liu Y."/>
            <person name="Guan J."/>
            <person name="Zhang Y."/>
            <person name="Yu S."/>
            <person name="Liu X."/>
            <person name="Zhang Y."/>
            <person name="Hong G."/>
            <person name="Han B."/>
            <person name="Choisne N."/>
            <person name="Demange N."/>
            <person name="Orjeda G."/>
            <person name="Samain S."/>
            <person name="Cattolico L."/>
            <person name="Pelletier E."/>
            <person name="Couloux A."/>
            <person name="Segurens B."/>
            <person name="Wincker P."/>
            <person name="D'Hont A."/>
            <person name="Scarpelli C."/>
            <person name="Weissenbach J."/>
            <person name="Salanoubat M."/>
            <person name="Quetier F."/>
            <person name="Yu Y."/>
            <person name="Kim H.R."/>
            <person name="Rambo T."/>
            <person name="Currie J."/>
            <person name="Collura K."/>
            <person name="Luo M."/>
            <person name="Yang T."/>
            <person name="Ammiraju J.S.S."/>
            <person name="Engler F."/>
            <person name="Soderlund C."/>
            <person name="Wing R.A."/>
            <person name="Palmer L.E."/>
            <person name="de la Bastide M."/>
            <person name="Spiegel L."/>
            <person name="Nascimento L."/>
            <person name="Zutavern T."/>
            <person name="O'Shaughnessy A."/>
            <person name="Dike S."/>
            <person name="Dedhia N."/>
            <person name="Preston R."/>
            <person name="Balija V."/>
            <person name="McCombie W.R."/>
            <person name="Chow T."/>
            <person name="Chen H."/>
            <person name="Chung M."/>
            <person name="Chen C."/>
            <person name="Shaw J."/>
            <person name="Wu H."/>
            <person name="Hsiao K."/>
            <person name="Chao Y."/>
            <person name="Chu M."/>
            <person name="Cheng C."/>
            <person name="Hour A."/>
            <person name="Lee P."/>
            <person name="Lin S."/>
            <person name="Lin Y."/>
            <person name="Liou J."/>
            <person name="Liu S."/>
            <person name="Hsing Y."/>
            <person name="Raghuvanshi S."/>
            <person name="Mohanty A."/>
            <person name="Bharti A.K."/>
            <person name="Gaur A."/>
            <person name="Gupta V."/>
            <person name="Kumar D."/>
            <person name="Ravi V."/>
            <person name="Vij S."/>
            <person name="Kapur A."/>
            <person name="Khurana P."/>
            <person name="Khurana P."/>
            <person name="Khurana J.P."/>
            <person name="Tyagi A.K."/>
            <person name="Gaikwad K."/>
            <person name="Singh A."/>
            <person name="Dalal V."/>
            <person name="Srivastava S."/>
            <person name="Dixit A."/>
            <person name="Pal A.K."/>
            <person name="Ghazi I.A."/>
            <person name="Yadav M."/>
            <person name="Pandit A."/>
            <person name="Bhargava A."/>
            <person name="Sureshbabu K."/>
            <person name="Batra K."/>
            <person name="Sharma T.R."/>
            <person name="Mohapatra T."/>
            <person name="Singh N.K."/>
            <person name="Messing J."/>
            <person name="Nelson A.B."/>
            <person name="Fuks G."/>
            <person name="Kavchok S."/>
            <person name="Keizer G."/>
            <person name="Linton E."/>
            <person name="Llaca V."/>
            <person name="Song R."/>
            <person name="Tanyolac B."/>
            <person name="Young S."/>
            <person name="Ho-Il K."/>
            <person name="Hahn J.H."/>
            <person name="Sangsakoo G."/>
            <person name="Vanavichit A."/>
            <person name="de Mattos Luiz.A.T."/>
            <person name="Zimmer P.D."/>
            <person name="Malone G."/>
            <person name="Dellagostin O."/>
            <person name="de Oliveira A.C."/>
            <person name="Bevan M."/>
            <person name="Bancroft I."/>
            <person name="Minx P."/>
            <person name="Cordum H."/>
            <person name="Wilson R."/>
            <person name="Cheng Z."/>
            <person name="Jin W."/>
            <person name="Jiang J."/>
            <person name="Leong S.A."/>
            <person name="Iwama H."/>
            <person name="Gojobori T."/>
            <person name="Itoh T."/>
            <person name="Niimura Y."/>
            <person name="Fujii Y."/>
            <person name="Habara T."/>
            <person name="Sakai H."/>
            <person name="Sato Y."/>
            <person name="Wilson G."/>
            <person name="Kumar K."/>
            <person name="McCouch S."/>
            <person name="Juretic N."/>
            <person name="Hoen D."/>
            <person name="Wright S."/>
            <person name="Bruskiewich R."/>
            <person name="Bureau T."/>
            <person name="Miyao A."/>
            <person name="Hirochika H."/>
            <person name="Nishikawa T."/>
            <person name="Kadowaki K."/>
            <person name="Sugiura M."/>
            <person name="Burr B."/>
            <person name="Sasaki T."/>
        </authorList>
    </citation>
    <scope>NUCLEOTIDE SEQUENCE [LARGE SCALE GENOMIC DNA]</scope>
    <source>
        <strain evidence="2">cv. Nipponbare</strain>
    </source>
</reference>
<name>A0A0P0VFL0_ORYSJ</name>
<protein>
    <submittedName>
        <fullName evidence="1">Os02g0184450 protein</fullName>
    </submittedName>
</protein>
<sequence length="92" mass="10491">MLATTARQLVLMPKALRCNIYFPNNLEIVVQGEENVYTHNHTRHITAIAVSTTLNSCPKLPCKYNLKTIIQVPLLFYLLSSASNNNFRCIKR</sequence>